<proteinExistence type="predicted"/>
<name>A0ABU3NBA1_9SPHN</name>
<gene>
    <name evidence="2" type="ORF">MZO42_18795</name>
</gene>
<evidence type="ECO:0000313" key="2">
    <source>
        <dbReference type="EMBL" id="MDT8760756.1"/>
    </source>
</evidence>
<reference evidence="2" key="1">
    <citation type="submission" date="2022-04" db="EMBL/GenBank/DDBJ databases">
        <title>Tomato heritable bacteria conferring resistance against bacterial wilt.</title>
        <authorList>
            <person name="Yin J."/>
        </authorList>
    </citation>
    <scope>NUCLEOTIDE SEQUENCE</scope>
    <source>
        <strain evidence="2">Cra20</strain>
    </source>
</reference>
<feature type="chain" id="PRO_5045175357" description="Porin domain-containing protein" evidence="1">
    <location>
        <begin position="31"/>
        <end position="243"/>
    </location>
</feature>
<evidence type="ECO:0008006" key="3">
    <source>
        <dbReference type="Google" id="ProtNLM"/>
    </source>
</evidence>
<dbReference type="EMBL" id="JALMLT010000005">
    <property type="protein sequence ID" value="MDT8760756.1"/>
    <property type="molecule type" value="Genomic_DNA"/>
</dbReference>
<dbReference type="SUPFAM" id="SSF56935">
    <property type="entry name" value="Porins"/>
    <property type="match status" value="1"/>
</dbReference>
<organism evidence="2">
    <name type="scientific">Sphingomonas psychrotolerans</name>
    <dbReference type="NCBI Taxonomy" id="1327635"/>
    <lineage>
        <taxon>Bacteria</taxon>
        <taxon>Pseudomonadati</taxon>
        <taxon>Pseudomonadota</taxon>
        <taxon>Alphaproteobacteria</taxon>
        <taxon>Sphingomonadales</taxon>
        <taxon>Sphingomonadaceae</taxon>
        <taxon>Sphingomonas</taxon>
    </lineage>
</organism>
<feature type="signal peptide" evidence="1">
    <location>
        <begin position="1"/>
        <end position="30"/>
    </location>
</feature>
<comment type="caution">
    <text evidence="2">The sequence shown here is derived from an EMBL/GenBank/DDBJ whole genome shotgun (WGS) entry which is preliminary data.</text>
</comment>
<evidence type="ECO:0000256" key="1">
    <source>
        <dbReference type="SAM" id="SignalP"/>
    </source>
</evidence>
<keyword evidence="1" id="KW-0732">Signal</keyword>
<accession>A0ABU3NBA1</accession>
<protein>
    <recommendedName>
        <fullName evidence="3">Porin domain-containing protein</fullName>
    </recommendedName>
</protein>
<sequence length="243" mass="25591">MKMRLARLATIMGLGAICAAGALVAPALQAQENGRLDRGYAKRPATALRSGIGTFTPAAADPKLAAILARSGLPEAGFRFTPSESRRGGRAVTVAVRARSTRTAAIANRSDVIAATPVSLAPIAYNLGVSVGWKRFAVAGDVTRVELVTQPGSTERANVGVSYSGNRVTGRVQAAAERPLANTPVLIGDKPSYSIDVGGSYSLTRNLDVTAGVRYKSEQDRLPKMTDNRRDSQAVYVGTAFRF</sequence>